<keyword evidence="4" id="KW-1185">Reference proteome</keyword>
<dbReference type="EMBL" id="JAVREK010000032">
    <property type="protein sequence ID" value="MDT0304906.1"/>
    <property type="molecule type" value="Genomic_DNA"/>
</dbReference>
<gene>
    <name evidence="3" type="ORF">RM446_22530</name>
</gene>
<dbReference type="RefSeq" id="WP_311547418.1">
    <property type="nucleotide sequence ID" value="NZ_JAVREK010000032.1"/>
</dbReference>
<dbReference type="InterPro" id="IPR007867">
    <property type="entry name" value="GMC_OxRtase_C"/>
</dbReference>
<dbReference type="PANTHER" id="PTHR11552:SF152">
    <property type="entry name" value="OXIDASE (CODA), PUTATIVE (AFU_ORTHOLOGUE AFUA_8G04090)-RELATED"/>
    <property type="match status" value="1"/>
</dbReference>
<dbReference type="Gene3D" id="3.30.560.10">
    <property type="entry name" value="Glucose Oxidase, domain 3"/>
    <property type="match status" value="1"/>
</dbReference>
<dbReference type="SUPFAM" id="SSF54373">
    <property type="entry name" value="FAD-linked reductases, C-terminal domain"/>
    <property type="match status" value="1"/>
</dbReference>
<proteinExistence type="inferred from homology"/>
<dbReference type="InterPro" id="IPR036188">
    <property type="entry name" value="FAD/NAD-bd_sf"/>
</dbReference>
<protein>
    <submittedName>
        <fullName evidence="3">GMC oxidoreductase</fullName>
    </submittedName>
</protein>
<evidence type="ECO:0000259" key="2">
    <source>
        <dbReference type="Pfam" id="PF05199"/>
    </source>
</evidence>
<dbReference type="Pfam" id="PF05199">
    <property type="entry name" value="GMC_oxred_C"/>
    <property type="match status" value="1"/>
</dbReference>
<dbReference type="PANTHER" id="PTHR11552">
    <property type="entry name" value="GLUCOSE-METHANOL-CHOLINE GMC OXIDOREDUCTASE"/>
    <property type="match status" value="1"/>
</dbReference>
<dbReference type="Gene3D" id="3.50.50.60">
    <property type="entry name" value="FAD/NAD(P)-binding domain"/>
    <property type="match status" value="1"/>
</dbReference>
<feature type="domain" description="Glucose-methanol-choline oxidoreductase C-terminal" evidence="2">
    <location>
        <begin position="113"/>
        <end position="249"/>
    </location>
</feature>
<comment type="similarity">
    <text evidence="1">Belongs to the GMC oxidoreductase family.</text>
</comment>
<dbReference type="SUPFAM" id="SSF51905">
    <property type="entry name" value="FAD/NAD(P)-binding domain"/>
    <property type="match status" value="1"/>
</dbReference>
<evidence type="ECO:0000313" key="3">
    <source>
        <dbReference type="EMBL" id="MDT0304906.1"/>
    </source>
</evidence>
<reference evidence="4" key="1">
    <citation type="submission" date="2023-07" db="EMBL/GenBank/DDBJ databases">
        <title>30 novel species of actinomycetes from the DSMZ collection.</title>
        <authorList>
            <person name="Nouioui I."/>
        </authorList>
    </citation>
    <scope>NUCLEOTIDE SEQUENCE [LARGE SCALE GENOMIC DNA]</scope>
    <source>
        <strain evidence="4">DSM 45055</strain>
    </source>
</reference>
<sequence length="260" mass="28217">DTPRLLLLSGVGPPEDLRAVGIEAAHALPGVGENLLDHPESVIMWETAREVPETTVMHSDGGLFVRRDAADERPDLMFHVYQVPFDDNTARLGYDSPGPRNAICMTPNVPRARSRGKLWLVDADPAVKPALDFRYFTDPGDYDARTIVDGLRIAREIAATEPFRSWIAREVAPGPALTGDAELSEYGRRAAHTVYHPAGTCRMGAEDDPGAVVDPCLRVRGLSGLRVADASVFPTMPSPNPMVTVLTVGERAADLIRSDN</sequence>
<comment type="caution">
    <text evidence="3">The sequence shown here is derived from an EMBL/GenBank/DDBJ whole genome shotgun (WGS) entry which is preliminary data.</text>
</comment>
<dbReference type="InterPro" id="IPR012132">
    <property type="entry name" value="GMC_OxRdtase"/>
</dbReference>
<accession>A0ABU2L025</accession>
<name>A0ABU2L025_9ACTN</name>
<evidence type="ECO:0000313" key="4">
    <source>
        <dbReference type="Proteomes" id="UP001183226"/>
    </source>
</evidence>
<organism evidence="3 4">
    <name type="scientific">Streptomonospora wellingtoniae</name>
    <dbReference type="NCBI Taxonomy" id="3075544"/>
    <lineage>
        <taxon>Bacteria</taxon>
        <taxon>Bacillati</taxon>
        <taxon>Actinomycetota</taxon>
        <taxon>Actinomycetes</taxon>
        <taxon>Streptosporangiales</taxon>
        <taxon>Nocardiopsidaceae</taxon>
        <taxon>Streptomonospora</taxon>
    </lineage>
</organism>
<evidence type="ECO:0000256" key="1">
    <source>
        <dbReference type="ARBA" id="ARBA00010790"/>
    </source>
</evidence>
<feature type="non-terminal residue" evidence="3">
    <location>
        <position position="1"/>
    </location>
</feature>
<dbReference type="Proteomes" id="UP001183226">
    <property type="component" value="Unassembled WGS sequence"/>
</dbReference>